<feature type="chain" id="PRO_5046907368" evidence="1">
    <location>
        <begin position="24"/>
        <end position="72"/>
    </location>
</feature>
<sequence>ISILIKAMLIFLLSPCGIRIASPSKLVRAASVSELPAPRRLRWKCSPEIQKLLSSSADKLHRFAFTLDYLHP</sequence>
<evidence type="ECO:0000256" key="1">
    <source>
        <dbReference type="SAM" id="SignalP"/>
    </source>
</evidence>
<organism evidence="2 3">
    <name type="scientific">Xenoophorus captivus</name>
    <dbReference type="NCBI Taxonomy" id="1517983"/>
    <lineage>
        <taxon>Eukaryota</taxon>
        <taxon>Metazoa</taxon>
        <taxon>Chordata</taxon>
        <taxon>Craniata</taxon>
        <taxon>Vertebrata</taxon>
        <taxon>Euteleostomi</taxon>
        <taxon>Actinopterygii</taxon>
        <taxon>Neopterygii</taxon>
        <taxon>Teleostei</taxon>
        <taxon>Neoteleostei</taxon>
        <taxon>Acanthomorphata</taxon>
        <taxon>Ovalentaria</taxon>
        <taxon>Atherinomorphae</taxon>
        <taxon>Cyprinodontiformes</taxon>
        <taxon>Goodeidae</taxon>
        <taxon>Xenoophorus</taxon>
    </lineage>
</organism>
<dbReference type="Proteomes" id="UP001434883">
    <property type="component" value="Unassembled WGS sequence"/>
</dbReference>
<keyword evidence="1" id="KW-0732">Signal</keyword>
<name>A0ABV0QE19_9TELE</name>
<protein>
    <submittedName>
        <fullName evidence="2">Uncharacterized protein</fullName>
    </submittedName>
</protein>
<comment type="caution">
    <text evidence="2">The sequence shown here is derived from an EMBL/GenBank/DDBJ whole genome shotgun (WGS) entry which is preliminary data.</text>
</comment>
<keyword evidence="3" id="KW-1185">Reference proteome</keyword>
<gene>
    <name evidence="2" type="ORF">XENOCAPTIV_021991</name>
</gene>
<dbReference type="EMBL" id="JAHRIN010008888">
    <property type="protein sequence ID" value="MEQ2194049.1"/>
    <property type="molecule type" value="Genomic_DNA"/>
</dbReference>
<reference evidence="2 3" key="1">
    <citation type="submission" date="2021-06" db="EMBL/GenBank/DDBJ databases">
        <authorList>
            <person name="Palmer J.M."/>
        </authorList>
    </citation>
    <scope>NUCLEOTIDE SEQUENCE [LARGE SCALE GENOMIC DNA]</scope>
    <source>
        <strain evidence="2 3">XC_2019</strain>
        <tissue evidence="2">Muscle</tissue>
    </source>
</reference>
<feature type="non-terminal residue" evidence="2">
    <location>
        <position position="1"/>
    </location>
</feature>
<accession>A0ABV0QE19</accession>
<proteinExistence type="predicted"/>
<feature type="signal peptide" evidence="1">
    <location>
        <begin position="1"/>
        <end position="23"/>
    </location>
</feature>
<evidence type="ECO:0000313" key="3">
    <source>
        <dbReference type="Proteomes" id="UP001434883"/>
    </source>
</evidence>
<evidence type="ECO:0000313" key="2">
    <source>
        <dbReference type="EMBL" id="MEQ2194049.1"/>
    </source>
</evidence>